<reference evidence="3 4" key="1">
    <citation type="submission" date="2019-07" db="EMBL/GenBank/DDBJ databases">
        <title>Salinicoccus cyprini sp. nov., isolated from gastro-intestinal tract of mirror carp, Cyprinus carpio var. specularis, collected from Gobind Sagar Reservoir, Himachal Pradesh, India.</title>
        <authorList>
            <person name="Talwar C."/>
            <person name="Singh A.K."/>
            <person name="Lal R."/>
            <person name="Negi R.K."/>
        </authorList>
    </citation>
    <scope>NUCLEOTIDE SEQUENCE [LARGE SCALE GENOMIC DNA]</scope>
    <source>
        <strain evidence="3 4">CT19</strain>
    </source>
</reference>
<dbReference type="GO" id="GO:0016740">
    <property type="term" value="F:transferase activity"/>
    <property type="evidence" value="ECO:0007669"/>
    <property type="project" value="UniProtKB-KW"/>
</dbReference>
<keyword evidence="4" id="KW-1185">Reference proteome</keyword>
<comment type="caution">
    <text evidence="3">The sequence shown here is derived from an EMBL/GenBank/DDBJ whole genome shotgun (WGS) entry which is preliminary data.</text>
</comment>
<keyword evidence="3" id="KW-0808">Transferase</keyword>
<dbReference type="SUPFAM" id="SSF53448">
    <property type="entry name" value="Nucleotide-diphospho-sugar transferases"/>
    <property type="match status" value="1"/>
</dbReference>
<dbReference type="Gene3D" id="3.90.550.10">
    <property type="entry name" value="Spore Coat Polysaccharide Biosynthesis Protein SpsA, Chain A"/>
    <property type="match status" value="1"/>
</dbReference>
<dbReference type="EMBL" id="VMSJ01000001">
    <property type="protein sequence ID" value="TVT28852.1"/>
    <property type="molecule type" value="Genomic_DNA"/>
</dbReference>
<name>A0A558AX64_9STAP</name>
<dbReference type="InterPro" id="IPR029044">
    <property type="entry name" value="Nucleotide-diphossugar_trans"/>
</dbReference>
<evidence type="ECO:0000259" key="2">
    <source>
        <dbReference type="Pfam" id="PF00535"/>
    </source>
</evidence>
<evidence type="ECO:0000313" key="3">
    <source>
        <dbReference type="EMBL" id="TVT28852.1"/>
    </source>
</evidence>
<dbReference type="Proteomes" id="UP000315103">
    <property type="component" value="Unassembled WGS sequence"/>
</dbReference>
<dbReference type="Pfam" id="PF00535">
    <property type="entry name" value="Glycos_transf_2"/>
    <property type="match status" value="1"/>
</dbReference>
<comment type="similarity">
    <text evidence="1">Belongs to the glycosyltransferase 2 family.</text>
</comment>
<dbReference type="AlphaFoldDB" id="A0A558AX64"/>
<protein>
    <submittedName>
        <fullName evidence="3">Glycosyltransferase family 2 protein</fullName>
    </submittedName>
</protein>
<dbReference type="OrthoDB" id="396512at2"/>
<sequence length="716" mass="83713">MTEIKIRKRLQEIEQLERYIQTGIRPEEKHEFSCRPLDHGITVIVPIHRGEAYMEQLIETLEAQTLDADQFETIIIFNGDYEKSEALFHSAEKKKKYIVQYSEKGVCRARNTGINEASFLYTAFLDVDDTLSPDYLEHSLEACEENTILLNQFHEVKGGKSDDGSNHINKERADADEYPDNYYQVVKNLSMNGAKVIPTKLLLQTRFEESLNNGEDVVLYMALVSEFKPIVRINRNEAVYHRHLIDGSLSRSKPTYQFNVTDRVNVLSRLQNILKTEDDEEIRTLIIDRMRAQAGFINRYLKKNMEDYDKVQRDIENLSDEYFPYDRINEDLPKRLYVSYCFPPYADTSGIVLAKRIAGDKVPCDVVHNNMYDVRSLDLSLTRLAEPYIHQKFEVNATSSFSNRNHIEIFIKAALKKLNAGKYKEIYSRAMWPASHMLAFEIYRRNSSVRWIAEFSDPLFRDIKNDKRETAFYSKKELKKIRKLIPEQFHGYMDDNLFNMAELLPFILADELVFTNHHQMTSMLERFDDDLQALAKEKATISRHPTLSRAYYNYERHHVELDENKINLGYFGNFYETRGAEDIKTIAMLIRKEGIDAVIHVFTTNVRQVQSELYSGVLKDVINVHPYLKYFEFLNVTQDFDYLLLNDAHTRMYKPRNPYLPSKYADYIGSGSRIWLHYEAGSVLHEISLEGHENIIANPLNDEAAIRDHLHKLTKK</sequence>
<proteinExistence type="inferred from homology"/>
<evidence type="ECO:0000313" key="4">
    <source>
        <dbReference type="Proteomes" id="UP000315103"/>
    </source>
</evidence>
<organism evidence="3 4">
    <name type="scientific">Salinicoccus cyprini</name>
    <dbReference type="NCBI Taxonomy" id="2493691"/>
    <lineage>
        <taxon>Bacteria</taxon>
        <taxon>Bacillati</taxon>
        <taxon>Bacillota</taxon>
        <taxon>Bacilli</taxon>
        <taxon>Bacillales</taxon>
        <taxon>Staphylococcaceae</taxon>
        <taxon>Salinicoccus</taxon>
    </lineage>
</organism>
<evidence type="ECO:0000256" key="1">
    <source>
        <dbReference type="ARBA" id="ARBA00006739"/>
    </source>
</evidence>
<dbReference type="CDD" id="cd00761">
    <property type="entry name" value="Glyco_tranf_GTA_type"/>
    <property type="match status" value="1"/>
</dbReference>
<dbReference type="PANTHER" id="PTHR22916">
    <property type="entry name" value="GLYCOSYLTRANSFERASE"/>
    <property type="match status" value="1"/>
</dbReference>
<accession>A0A558AX64</accession>
<dbReference type="InterPro" id="IPR001173">
    <property type="entry name" value="Glyco_trans_2-like"/>
</dbReference>
<feature type="domain" description="Glycosyltransferase 2-like" evidence="2">
    <location>
        <begin position="42"/>
        <end position="147"/>
    </location>
</feature>
<gene>
    <name evidence="3" type="ORF">FO441_00810</name>
</gene>
<dbReference type="RefSeq" id="WP_145284403.1">
    <property type="nucleotide sequence ID" value="NZ_VMSJ01000001.1"/>
</dbReference>